<dbReference type="RefSeq" id="WP_273602567.1">
    <property type="nucleotide sequence ID" value="NZ_JAQQXT010000033.1"/>
</dbReference>
<dbReference type="InterPro" id="IPR008756">
    <property type="entry name" value="Peptidase_M56"/>
</dbReference>
<evidence type="ECO:0000259" key="2">
    <source>
        <dbReference type="Pfam" id="PF05569"/>
    </source>
</evidence>
<feature type="transmembrane region" description="Helical" evidence="1">
    <location>
        <begin position="99"/>
        <end position="119"/>
    </location>
</feature>
<dbReference type="EMBL" id="JAQQXT010000033">
    <property type="protein sequence ID" value="MDC8774584.1"/>
    <property type="molecule type" value="Genomic_DNA"/>
</dbReference>
<evidence type="ECO:0000313" key="4">
    <source>
        <dbReference type="Proteomes" id="UP001221189"/>
    </source>
</evidence>
<dbReference type="PANTHER" id="PTHR34978:SF3">
    <property type="entry name" value="SLR0241 PROTEIN"/>
    <property type="match status" value="1"/>
</dbReference>
<feature type="transmembrane region" description="Helical" evidence="1">
    <location>
        <begin position="6"/>
        <end position="23"/>
    </location>
</feature>
<keyword evidence="1" id="KW-0812">Transmembrane</keyword>
<dbReference type="Pfam" id="PF05569">
    <property type="entry name" value="Peptidase_M56"/>
    <property type="match status" value="1"/>
</dbReference>
<gene>
    <name evidence="3" type="ORF">PRZ03_23725</name>
</gene>
<protein>
    <submittedName>
        <fullName evidence="3">M56 family metallopeptidase</fullName>
    </submittedName>
</protein>
<dbReference type="CDD" id="cd07341">
    <property type="entry name" value="M56_BlaR1_MecR1_like"/>
    <property type="match status" value="1"/>
</dbReference>
<keyword evidence="1" id="KW-0472">Membrane</keyword>
<comment type="caution">
    <text evidence="3">The sequence shown here is derived from an EMBL/GenBank/DDBJ whole genome shotgun (WGS) entry which is preliminary data.</text>
</comment>
<evidence type="ECO:0000256" key="1">
    <source>
        <dbReference type="SAM" id="Phobius"/>
    </source>
</evidence>
<evidence type="ECO:0000313" key="3">
    <source>
        <dbReference type="EMBL" id="MDC8774584.1"/>
    </source>
</evidence>
<proteinExistence type="predicted"/>
<dbReference type="InterPro" id="IPR052173">
    <property type="entry name" value="Beta-lactam_resp_regulator"/>
</dbReference>
<name>A0ABT5KMA1_9BURK</name>
<feature type="domain" description="Peptidase M56" evidence="2">
    <location>
        <begin position="143"/>
        <end position="267"/>
    </location>
</feature>
<feature type="transmembrane region" description="Helical" evidence="1">
    <location>
        <begin position="187"/>
        <end position="209"/>
    </location>
</feature>
<dbReference type="PANTHER" id="PTHR34978">
    <property type="entry name" value="POSSIBLE SENSOR-TRANSDUCER PROTEIN BLAR"/>
    <property type="match status" value="1"/>
</dbReference>
<organism evidence="3 4">
    <name type="scientific">Roseateles albus</name>
    <dbReference type="NCBI Taxonomy" id="2987525"/>
    <lineage>
        <taxon>Bacteria</taxon>
        <taxon>Pseudomonadati</taxon>
        <taxon>Pseudomonadota</taxon>
        <taxon>Betaproteobacteria</taxon>
        <taxon>Burkholderiales</taxon>
        <taxon>Sphaerotilaceae</taxon>
        <taxon>Roseateles</taxon>
    </lineage>
</organism>
<accession>A0ABT5KMA1</accession>
<keyword evidence="4" id="KW-1185">Reference proteome</keyword>
<reference evidence="3 4" key="1">
    <citation type="submission" date="2022-10" db="EMBL/GenBank/DDBJ databases">
        <title>Paucibacter sp. hw1 Genome sequencing.</title>
        <authorList>
            <person name="Park S."/>
        </authorList>
    </citation>
    <scope>NUCLEOTIDE SEQUENCE [LARGE SCALE GENOMIC DNA]</scope>
    <source>
        <strain evidence="4">hw1</strain>
    </source>
</reference>
<sequence>MTKWTVAGLLVSMGLALALMLILRPVMLRGLGPRAQYLSWLLVPVFTLATMLPALPIPLPLVSPEATRVVSVTHRNVYQLLWPAQAQGSASKETKFASVSWPVLVWFAGVGVLGAAVVLQHRRWSRQLIWEGQWGRWSLPPGSSPSVVGLLRPRLALPSDFEQRFNEAERAGVLAHEEVHAKRHDNLWNLIATVFWVVNWFNPLAWWALRAFQRDQELACDAAALDRRDEAARAAYRDALLKAFELSPSSALSKGWRSAHPLIERLRWVQAGFTERTWLSVGAVLVALTVLSALAYTVHGGGIWQIWEGERPIPQEGHAQARVETQSQINGDQWGSSVAYLAVGRDRNSQQQMSHTETLLGREVFSVHLRLVQTDDQAPVAMVQLNEILSASATRGTVPEVRYVDIPAELWKGIELKTQSGDLVRLRVRFQILNDPKQGI</sequence>
<feature type="transmembrane region" description="Helical" evidence="1">
    <location>
        <begin position="35"/>
        <end position="55"/>
    </location>
</feature>
<keyword evidence="1" id="KW-1133">Transmembrane helix</keyword>
<dbReference type="Proteomes" id="UP001221189">
    <property type="component" value="Unassembled WGS sequence"/>
</dbReference>